<dbReference type="Gene3D" id="1.10.260.40">
    <property type="entry name" value="lambda repressor-like DNA-binding domains"/>
    <property type="match status" value="1"/>
</dbReference>
<dbReference type="PANTHER" id="PTHR11106:SF27">
    <property type="entry name" value="MACRO DOMAIN-CONTAINING PROTEIN"/>
    <property type="match status" value="1"/>
</dbReference>
<accession>A0A3P3Q462</accession>
<organism evidence="3 4">
    <name type="scientific">Lachnoanaerobaculum orale</name>
    <dbReference type="NCBI Taxonomy" id="979627"/>
    <lineage>
        <taxon>Bacteria</taxon>
        <taxon>Bacillati</taxon>
        <taxon>Bacillota</taxon>
        <taxon>Clostridia</taxon>
        <taxon>Lachnospirales</taxon>
        <taxon>Lachnospiraceae</taxon>
        <taxon>Lachnoanaerobaculum</taxon>
    </lineage>
</organism>
<evidence type="ECO:0000259" key="1">
    <source>
        <dbReference type="PROSITE" id="PS50943"/>
    </source>
</evidence>
<dbReference type="SMART" id="SM00530">
    <property type="entry name" value="HTH_XRE"/>
    <property type="match status" value="1"/>
</dbReference>
<keyword evidence="4" id="KW-1185">Reference proteome</keyword>
<dbReference type="SMART" id="SM00506">
    <property type="entry name" value="A1pp"/>
    <property type="match status" value="1"/>
</dbReference>
<dbReference type="InterPro" id="IPR002589">
    <property type="entry name" value="Macro_dom"/>
</dbReference>
<feature type="domain" description="HTH cro/C1-type" evidence="1">
    <location>
        <begin position="288"/>
        <end position="342"/>
    </location>
</feature>
<dbReference type="InterPro" id="IPR043472">
    <property type="entry name" value="Macro_dom-like"/>
</dbReference>
<dbReference type="PANTHER" id="PTHR11106">
    <property type="entry name" value="GANGLIOSIDE INDUCED DIFFERENTIATION ASSOCIATED PROTEIN 2-RELATED"/>
    <property type="match status" value="1"/>
</dbReference>
<dbReference type="AlphaFoldDB" id="A0A3P3Q462"/>
<dbReference type="RefSeq" id="WP_124951115.1">
    <property type="nucleotide sequence ID" value="NZ_RRCM01000001.1"/>
</dbReference>
<dbReference type="Pfam" id="PF01661">
    <property type="entry name" value="Macro"/>
    <property type="match status" value="1"/>
</dbReference>
<proteinExistence type="predicted"/>
<evidence type="ECO:0000313" key="3">
    <source>
        <dbReference type="EMBL" id="RRJ16006.1"/>
    </source>
</evidence>
<dbReference type="EMBL" id="RRCM01000001">
    <property type="protein sequence ID" value="RRJ16006.1"/>
    <property type="molecule type" value="Genomic_DNA"/>
</dbReference>
<sequence>MPFKIIKNDITKVKADAIVNTVNPNVKIGEGVEYAIYNAAGKDELLKAREKLGYMPPGEVGITPAFKLDAKYIIHVSSPVWTGIWYGERPPESVFTKDTILLTDCYMKALYMAAENGCKSIAFPLLATGTYKFPKEIGMAVAVRAFTEFLKNYDMEIFLVVFGRDSFNISGSLFRKVKKFVDYETICAEFAPGDDSNWIDGSIIDDDSDSFDGGNHYYYNDGRAKSYRDISEDEKPIESYWDISEDDNDELYYKSSQRSHKYSESRKHSKSLEESLKKIHKYSFAGYLQQLINKKGMKNSEVYATANITKQYFSKLINGKVNPSKEKVIALAIGLHLNMDETKDILKIAGYAFSPFSQTDTVVKYFINNKDYNVIKLDILLYDFGLDPISS</sequence>
<dbReference type="Gene3D" id="3.40.220.10">
    <property type="entry name" value="Leucine Aminopeptidase, subunit E, domain 1"/>
    <property type="match status" value="1"/>
</dbReference>
<name>A0A3P3Q462_9FIRM</name>
<protein>
    <submittedName>
        <fullName evidence="3">Helix-turn-helix domain-containing protein</fullName>
    </submittedName>
</protein>
<dbReference type="Proteomes" id="UP000276982">
    <property type="component" value="Unassembled WGS sequence"/>
</dbReference>
<dbReference type="GO" id="GO:0003677">
    <property type="term" value="F:DNA binding"/>
    <property type="evidence" value="ECO:0007669"/>
    <property type="project" value="InterPro"/>
</dbReference>
<dbReference type="PROSITE" id="PS51154">
    <property type="entry name" value="MACRO"/>
    <property type="match status" value="1"/>
</dbReference>
<dbReference type="SUPFAM" id="SSF52949">
    <property type="entry name" value="Macro domain-like"/>
    <property type="match status" value="1"/>
</dbReference>
<feature type="domain" description="Macro" evidence="2">
    <location>
        <begin position="1"/>
        <end position="178"/>
    </location>
</feature>
<evidence type="ECO:0000259" key="2">
    <source>
        <dbReference type="PROSITE" id="PS51154"/>
    </source>
</evidence>
<dbReference type="Pfam" id="PF01381">
    <property type="entry name" value="HTH_3"/>
    <property type="match status" value="1"/>
</dbReference>
<comment type="caution">
    <text evidence="3">The sequence shown here is derived from an EMBL/GenBank/DDBJ whole genome shotgun (WGS) entry which is preliminary data.</text>
</comment>
<dbReference type="PROSITE" id="PS50943">
    <property type="entry name" value="HTH_CROC1"/>
    <property type="match status" value="1"/>
</dbReference>
<evidence type="ECO:0000313" key="4">
    <source>
        <dbReference type="Proteomes" id="UP000276982"/>
    </source>
</evidence>
<dbReference type="CDD" id="cd00093">
    <property type="entry name" value="HTH_XRE"/>
    <property type="match status" value="1"/>
</dbReference>
<dbReference type="SUPFAM" id="SSF47413">
    <property type="entry name" value="lambda repressor-like DNA-binding domains"/>
    <property type="match status" value="1"/>
</dbReference>
<reference evidence="3 4" key="1">
    <citation type="submission" date="2018-11" db="EMBL/GenBank/DDBJ databases">
        <title>Genome sequencing of Lachnoanaerobaculum orale DSM 24553T.</title>
        <authorList>
            <person name="Kook J.-K."/>
            <person name="Park S.-N."/>
            <person name="Lim Y.K."/>
        </authorList>
    </citation>
    <scope>NUCLEOTIDE SEQUENCE [LARGE SCALE GENOMIC DNA]</scope>
    <source>
        <strain evidence="3 4">DSM 24553</strain>
    </source>
</reference>
<gene>
    <name evidence="3" type="ORF">EHW90_02955</name>
</gene>
<dbReference type="InterPro" id="IPR001387">
    <property type="entry name" value="Cro/C1-type_HTH"/>
</dbReference>
<dbReference type="InterPro" id="IPR010982">
    <property type="entry name" value="Lambda_DNA-bd_dom_sf"/>
</dbReference>